<dbReference type="GeneID" id="27664921"/>
<dbReference type="KEGG" id="ssck:SPSK_02779"/>
<dbReference type="RefSeq" id="XP_016589186.1">
    <property type="nucleotide sequence ID" value="XM_016729644.1"/>
</dbReference>
<organism evidence="2 3">
    <name type="scientific">Sporothrix schenckii 1099-18</name>
    <dbReference type="NCBI Taxonomy" id="1397361"/>
    <lineage>
        <taxon>Eukaryota</taxon>
        <taxon>Fungi</taxon>
        <taxon>Dikarya</taxon>
        <taxon>Ascomycota</taxon>
        <taxon>Pezizomycotina</taxon>
        <taxon>Sordariomycetes</taxon>
        <taxon>Sordariomycetidae</taxon>
        <taxon>Ophiostomatales</taxon>
        <taxon>Ophiostomataceae</taxon>
        <taxon>Sporothrix</taxon>
    </lineage>
</organism>
<protein>
    <submittedName>
        <fullName evidence="2">Uncharacterized protein</fullName>
    </submittedName>
</protein>
<dbReference type="VEuPathDB" id="FungiDB:SPSK_02779"/>
<name>A0A0F2MCG6_SPOSC</name>
<feature type="region of interest" description="Disordered" evidence="1">
    <location>
        <begin position="132"/>
        <end position="171"/>
    </location>
</feature>
<dbReference type="AlphaFoldDB" id="A0A0F2MCG6"/>
<comment type="caution">
    <text evidence="2">The sequence shown here is derived from an EMBL/GenBank/DDBJ whole genome shotgun (WGS) entry which is preliminary data.</text>
</comment>
<evidence type="ECO:0000313" key="2">
    <source>
        <dbReference type="EMBL" id="KJR86510.1"/>
    </source>
</evidence>
<dbReference type="Proteomes" id="UP000033710">
    <property type="component" value="Unassembled WGS sequence"/>
</dbReference>
<dbReference type="EMBL" id="AXCR01000006">
    <property type="protein sequence ID" value="KJR86510.1"/>
    <property type="molecule type" value="Genomic_DNA"/>
</dbReference>
<reference evidence="2 3" key="2">
    <citation type="journal article" date="2015" name="Eukaryot. Cell">
        <title>Asexual propagation of a virulent clone complex in a human and feline outbreak of sporotrichosis.</title>
        <authorList>
            <person name="Teixeira Mde M."/>
            <person name="Rodrigues A.M."/>
            <person name="Tsui C.K."/>
            <person name="de Almeida L.G."/>
            <person name="Van Diepeningen A.D."/>
            <person name="van den Ende B.G."/>
            <person name="Fernandes G.F."/>
            <person name="Kano R."/>
            <person name="Hamelin R.C."/>
            <person name="Lopes-Bezerra L.M."/>
            <person name="Vasconcelos A.T."/>
            <person name="de Hoog S."/>
            <person name="de Camargo Z.P."/>
            <person name="Felipe M.S."/>
        </authorList>
    </citation>
    <scope>NUCLEOTIDE SEQUENCE [LARGE SCALE GENOMIC DNA]</scope>
    <source>
        <strain evidence="2 3">1099-18</strain>
    </source>
</reference>
<evidence type="ECO:0000256" key="1">
    <source>
        <dbReference type="SAM" id="MobiDB-lite"/>
    </source>
</evidence>
<reference evidence="2 3" key="1">
    <citation type="journal article" date="2014" name="BMC Genomics">
        <title>Comparative genomics of the major fungal agents of human and animal Sporotrichosis: Sporothrix schenckii and Sporothrix brasiliensis.</title>
        <authorList>
            <person name="Teixeira M.M."/>
            <person name="de Almeida L.G."/>
            <person name="Kubitschek-Barreira P."/>
            <person name="Alves F.L."/>
            <person name="Kioshima E.S."/>
            <person name="Abadio A.K."/>
            <person name="Fernandes L."/>
            <person name="Derengowski L.S."/>
            <person name="Ferreira K.S."/>
            <person name="Souza R.C."/>
            <person name="Ruiz J.C."/>
            <person name="de Andrade N.C."/>
            <person name="Paes H.C."/>
            <person name="Nicola A.M."/>
            <person name="Albuquerque P."/>
            <person name="Gerber A.L."/>
            <person name="Martins V.P."/>
            <person name="Peconick L.D."/>
            <person name="Neto A.V."/>
            <person name="Chaucanez C.B."/>
            <person name="Silva P.A."/>
            <person name="Cunha O.L."/>
            <person name="de Oliveira F.F."/>
            <person name="dos Santos T.C."/>
            <person name="Barros A.L."/>
            <person name="Soares M.A."/>
            <person name="de Oliveira L.M."/>
            <person name="Marini M.M."/>
            <person name="Villalobos-Duno H."/>
            <person name="Cunha M.M."/>
            <person name="de Hoog S."/>
            <person name="da Silveira J.F."/>
            <person name="Henrissat B."/>
            <person name="Nino-Vega G.A."/>
            <person name="Cisalpino P.S."/>
            <person name="Mora-Montes H.M."/>
            <person name="Almeida S.R."/>
            <person name="Stajich J.E."/>
            <person name="Lopes-Bezerra L.M."/>
            <person name="Vasconcelos A.T."/>
            <person name="Felipe M.S."/>
        </authorList>
    </citation>
    <scope>NUCLEOTIDE SEQUENCE [LARGE SCALE GENOMIC DNA]</scope>
    <source>
        <strain evidence="2 3">1099-18</strain>
    </source>
</reference>
<accession>A0A0F2MCG6</accession>
<proteinExistence type="predicted"/>
<evidence type="ECO:0000313" key="3">
    <source>
        <dbReference type="Proteomes" id="UP000033710"/>
    </source>
</evidence>
<gene>
    <name evidence="2" type="ORF">SPSK_02779</name>
</gene>
<sequence length="171" mass="18286">MECDGETEIDMFTASLADADVSKLMYIDVDNDVDADVDADVDVVDGDVVDGDLSMVISSPLHLHRSLPLVGPVALVVLLDEALPSQSKVFRYSFRVLPFEPAVLLPPPPPLLSHPPILHRKETCRVVVARAPPPVDDLDGGEDHADDIKGAGPADGQEEFGEGVLLADDVQ</sequence>